<dbReference type="Proteomes" id="UP000679779">
    <property type="component" value="Unassembled WGS sequence"/>
</dbReference>
<feature type="transmembrane region" description="Helical" evidence="1">
    <location>
        <begin position="95"/>
        <end position="115"/>
    </location>
</feature>
<name>A0A920C876_9BACL</name>
<gene>
    <name evidence="2" type="ORF">J2TS6_09420</name>
</gene>
<keyword evidence="3" id="KW-1185">Reference proteome</keyword>
<proteinExistence type="predicted"/>
<organism evidence="2 3">
    <name type="scientific">Paenibacillus albilobatus</name>
    <dbReference type="NCBI Taxonomy" id="2716884"/>
    <lineage>
        <taxon>Bacteria</taxon>
        <taxon>Bacillati</taxon>
        <taxon>Bacillota</taxon>
        <taxon>Bacilli</taxon>
        <taxon>Bacillales</taxon>
        <taxon>Paenibacillaceae</taxon>
        <taxon>Paenibacillus</taxon>
    </lineage>
</organism>
<evidence type="ECO:0000313" key="2">
    <source>
        <dbReference type="EMBL" id="GIO29801.1"/>
    </source>
</evidence>
<dbReference type="RefSeq" id="WP_160037547.1">
    <property type="nucleotide sequence ID" value="NZ_BORQ01000001.1"/>
</dbReference>
<protein>
    <submittedName>
        <fullName evidence="2">Uncharacterized protein</fullName>
    </submittedName>
</protein>
<sequence>MNDKQAEQKGKIPLRMERNPLVFFNIFWMIIFAAVILSVIGLIFRKSVLLYLSAVLLLPLALYLSATPRFLFWGLVFPLLFAGSAILIQRKRRWLAVMLSVPVYLLVAWLMYAVWNQ</sequence>
<dbReference type="EMBL" id="BORQ01000001">
    <property type="protein sequence ID" value="GIO29801.1"/>
    <property type="molecule type" value="Genomic_DNA"/>
</dbReference>
<dbReference type="AlphaFoldDB" id="A0A920C876"/>
<evidence type="ECO:0000256" key="1">
    <source>
        <dbReference type="SAM" id="Phobius"/>
    </source>
</evidence>
<accession>A0A920C876</accession>
<feature type="transmembrane region" description="Helical" evidence="1">
    <location>
        <begin position="70"/>
        <end position="88"/>
    </location>
</feature>
<feature type="transmembrane region" description="Helical" evidence="1">
    <location>
        <begin position="20"/>
        <end position="43"/>
    </location>
</feature>
<feature type="transmembrane region" description="Helical" evidence="1">
    <location>
        <begin position="48"/>
        <end position="64"/>
    </location>
</feature>
<comment type="caution">
    <text evidence="2">The sequence shown here is derived from an EMBL/GenBank/DDBJ whole genome shotgun (WGS) entry which is preliminary data.</text>
</comment>
<keyword evidence="1" id="KW-0812">Transmembrane</keyword>
<evidence type="ECO:0000313" key="3">
    <source>
        <dbReference type="Proteomes" id="UP000679779"/>
    </source>
</evidence>
<reference evidence="2" key="1">
    <citation type="submission" date="2021-03" db="EMBL/GenBank/DDBJ databases">
        <title>Antimicrobial resistance genes in bacteria isolated from Japanese honey, and their potential for conferring macrolide and lincosamide resistance in the American foulbrood pathogen Paenibacillus larvae.</title>
        <authorList>
            <person name="Okamoto M."/>
            <person name="Kumagai M."/>
            <person name="Kanamori H."/>
            <person name="Takamatsu D."/>
        </authorList>
    </citation>
    <scope>NUCLEOTIDE SEQUENCE</scope>
    <source>
        <strain evidence="2">J2TS6</strain>
    </source>
</reference>
<keyword evidence="1" id="KW-0472">Membrane</keyword>
<keyword evidence="1" id="KW-1133">Transmembrane helix</keyword>